<protein>
    <submittedName>
        <fullName evidence="3">Exportin-1 (inferred by orthology to a human protein)</fullName>
    </submittedName>
</protein>
<proteinExistence type="predicted"/>
<gene>
    <name evidence="1" type="ORF">ASIM_LOCUS5288</name>
</gene>
<evidence type="ECO:0000313" key="3">
    <source>
        <dbReference type="WBParaSite" id="ASIM_0000549201-mRNA-1"/>
    </source>
</evidence>
<dbReference type="InterPro" id="IPR045065">
    <property type="entry name" value="XPO1/5"/>
</dbReference>
<dbReference type="PANTHER" id="PTHR11223">
    <property type="entry name" value="EXPORTIN 1/5"/>
    <property type="match status" value="1"/>
</dbReference>
<name>A0A0M3JD06_ANISI</name>
<dbReference type="Pfam" id="PF18784">
    <property type="entry name" value="CRM1_repeat_2"/>
    <property type="match status" value="1"/>
</dbReference>
<dbReference type="GO" id="GO:0006611">
    <property type="term" value="P:protein export from nucleus"/>
    <property type="evidence" value="ECO:0007669"/>
    <property type="project" value="InterPro"/>
</dbReference>
<organism evidence="3">
    <name type="scientific">Anisakis simplex</name>
    <name type="common">Herring worm</name>
    <dbReference type="NCBI Taxonomy" id="6269"/>
    <lineage>
        <taxon>Eukaryota</taxon>
        <taxon>Metazoa</taxon>
        <taxon>Ecdysozoa</taxon>
        <taxon>Nematoda</taxon>
        <taxon>Chromadorea</taxon>
        <taxon>Rhabditida</taxon>
        <taxon>Spirurina</taxon>
        <taxon>Ascaridomorpha</taxon>
        <taxon>Ascaridoidea</taxon>
        <taxon>Anisakidae</taxon>
        <taxon>Anisakis</taxon>
        <taxon>Anisakis simplex complex</taxon>
    </lineage>
</organism>
<dbReference type="GO" id="GO:0005737">
    <property type="term" value="C:cytoplasm"/>
    <property type="evidence" value="ECO:0007669"/>
    <property type="project" value="TreeGrafter"/>
</dbReference>
<reference evidence="1 2" key="2">
    <citation type="submission" date="2018-11" db="EMBL/GenBank/DDBJ databases">
        <authorList>
            <consortium name="Pathogen Informatics"/>
        </authorList>
    </citation>
    <scope>NUCLEOTIDE SEQUENCE [LARGE SCALE GENOMIC DNA]</scope>
</reference>
<dbReference type="EMBL" id="UYRR01010198">
    <property type="protein sequence ID" value="VDK25275.1"/>
    <property type="molecule type" value="Genomic_DNA"/>
</dbReference>
<accession>A0A0M3JD06</accession>
<dbReference type="InterPro" id="IPR041235">
    <property type="entry name" value="Exp1_repeat_2"/>
</dbReference>
<dbReference type="AlphaFoldDB" id="A0A0M3JD06"/>
<keyword evidence="2" id="KW-1185">Reference proteome</keyword>
<reference evidence="3" key="1">
    <citation type="submission" date="2017-02" db="UniProtKB">
        <authorList>
            <consortium name="WormBaseParasite"/>
        </authorList>
    </citation>
    <scope>IDENTIFICATION</scope>
</reference>
<sequence length="157" mass="18813">MEIFKVCLDYWNWLCAELYREFPFQIDRPLISSFPILNRQQEPPRRALYNSVLSELRLVMISRMAKPEEVLVVENEQGEVVRELIKDTDSITLYKTMRETLVYLTHLDYKDTEIKMTEKLQNQVNGREWSWKNLNTVTNLFSDDLQLDISIFGCRIW</sequence>
<dbReference type="InterPro" id="IPR011989">
    <property type="entry name" value="ARM-like"/>
</dbReference>
<dbReference type="OrthoDB" id="27218at2759"/>
<dbReference type="SUPFAM" id="SSF48371">
    <property type="entry name" value="ARM repeat"/>
    <property type="match status" value="1"/>
</dbReference>
<dbReference type="Pfam" id="PF18777">
    <property type="entry name" value="CRM1_repeat"/>
    <property type="match status" value="1"/>
</dbReference>
<dbReference type="GO" id="GO:0000055">
    <property type="term" value="P:ribosomal large subunit export from nucleus"/>
    <property type="evidence" value="ECO:0007669"/>
    <property type="project" value="TreeGrafter"/>
</dbReference>
<evidence type="ECO:0000313" key="1">
    <source>
        <dbReference type="EMBL" id="VDK25275.1"/>
    </source>
</evidence>
<dbReference type="InterPro" id="IPR016024">
    <property type="entry name" value="ARM-type_fold"/>
</dbReference>
<dbReference type="PANTHER" id="PTHR11223:SF2">
    <property type="entry name" value="EXPORTIN-1"/>
    <property type="match status" value="1"/>
</dbReference>
<dbReference type="WBParaSite" id="ASIM_0000549201-mRNA-1">
    <property type="protein sequence ID" value="ASIM_0000549201-mRNA-1"/>
    <property type="gene ID" value="ASIM_0000549201"/>
</dbReference>
<evidence type="ECO:0000313" key="2">
    <source>
        <dbReference type="Proteomes" id="UP000267096"/>
    </source>
</evidence>
<dbReference type="GO" id="GO:0000056">
    <property type="term" value="P:ribosomal small subunit export from nucleus"/>
    <property type="evidence" value="ECO:0007669"/>
    <property type="project" value="TreeGrafter"/>
</dbReference>
<dbReference type="Proteomes" id="UP000267096">
    <property type="component" value="Unassembled WGS sequence"/>
</dbReference>
<dbReference type="GO" id="GO:0005049">
    <property type="term" value="F:nuclear export signal receptor activity"/>
    <property type="evidence" value="ECO:0007669"/>
    <property type="project" value="InterPro"/>
</dbReference>
<dbReference type="Gene3D" id="1.25.10.10">
    <property type="entry name" value="Leucine-rich Repeat Variant"/>
    <property type="match status" value="1"/>
</dbReference>
<dbReference type="InterPro" id="IPR041123">
    <property type="entry name" value="CRM1_repeat"/>
</dbReference>
<dbReference type="GO" id="GO:0005634">
    <property type="term" value="C:nucleus"/>
    <property type="evidence" value="ECO:0007669"/>
    <property type="project" value="TreeGrafter"/>
</dbReference>